<dbReference type="RefSeq" id="WP_285882322.1">
    <property type="nucleotide sequence ID" value="NZ_JARFYN010000040.1"/>
</dbReference>
<feature type="region of interest" description="Disordered" evidence="1">
    <location>
        <begin position="1"/>
        <end position="36"/>
    </location>
</feature>
<keyword evidence="3" id="KW-1185">Reference proteome</keyword>
<name>A0ABT7KLM1_9HYPH</name>
<sequence length="335" mass="35693">MVTTSPTKADETKTSVQGSSAHLFVPSAGPTQSVADSARQRGAYLRLGGYSGLEKALASPNKKGSADSTASFYPRQHITDAGANAVEHAAGDSTAAYKSGIMLACDGRMLMRTGERFYLHAASAMHVDTESTLTVFAADDISVTSDSSISIQTKNAKPITISADGGAGDVEIKARTETRNVDGHSYEYITKDKHTFTEADTYAYKLGYSESVTLGSSSSFFFGSTYSYKVSTEITITLGTLMLFYARKFELGVLKIDFVKHKLEYKEGNLSYAHWSSKARNIYVNAAAVDTNTAAVKKDHAAVDSQTKGVESANNGVGVATGATQVWVKGMINAV</sequence>
<accession>A0ABT7KLM1</accession>
<protein>
    <submittedName>
        <fullName evidence="2">Uncharacterized protein</fullName>
    </submittedName>
</protein>
<dbReference type="Proteomes" id="UP001172630">
    <property type="component" value="Unassembled WGS sequence"/>
</dbReference>
<evidence type="ECO:0000256" key="1">
    <source>
        <dbReference type="SAM" id="MobiDB-lite"/>
    </source>
</evidence>
<dbReference type="EMBL" id="JARFYN010000040">
    <property type="protein sequence ID" value="MDL2408875.1"/>
    <property type="molecule type" value="Genomic_DNA"/>
</dbReference>
<evidence type="ECO:0000313" key="3">
    <source>
        <dbReference type="Proteomes" id="UP001172630"/>
    </source>
</evidence>
<evidence type="ECO:0000313" key="2">
    <source>
        <dbReference type="EMBL" id="MDL2408875.1"/>
    </source>
</evidence>
<reference evidence="2" key="1">
    <citation type="submission" date="2023-06" db="EMBL/GenBank/DDBJ databases">
        <title>Phylogenetic Diversity of Rhizobium strains.</title>
        <authorList>
            <person name="Moura F.T."/>
            <person name="Helene L.C.F."/>
            <person name="Hungria M."/>
        </authorList>
    </citation>
    <scope>NUCLEOTIDE SEQUENCE</scope>
    <source>
        <strain evidence="2">CCGE524</strain>
    </source>
</reference>
<comment type="caution">
    <text evidence="2">The sequence shown here is derived from an EMBL/GenBank/DDBJ whole genome shotgun (WGS) entry which is preliminary data.</text>
</comment>
<gene>
    <name evidence="2" type="ORF">PY650_25185</name>
</gene>
<organism evidence="2 3">
    <name type="scientific">Rhizobium calliandrae</name>
    <dbReference type="NCBI Taxonomy" id="1312182"/>
    <lineage>
        <taxon>Bacteria</taxon>
        <taxon>Pseudomonadati</taxon>
        <taxon>Pseudomonadota</taxon>
        <taxon>Alphaproteobacteria</taxon>
        <taxon>Hyphomicrobiales</taxon>
        <taxon>Rhizobiaceae</taxon>
        <taxon>Rhizobium/Agrobacterium group</taxon>
        <taxon>Rhizobium</taxon>
    </lineage>
</organism>
<proteinExistence type="predicted"/>